<evidence type="ECO:0000313" key="3">
    <source>
        <dbReference type="RefSeq" id="XP_017036700.1"/>
    </source>
</evidence>
<protein>
    <submittedName>
        <fullName evidence="3">Little elongation complex subunit 2</fullName>
    </submittedName>
</protein>
<sequence length="683" mass="77717">MDPNLYQGNAIFRNQPSYKAFNKSFEHVDDALYTFLNEVDPEVLRLELKEPSEVFTSFKLNTAPKDPRTNEVPRTCVCDHTISRTEPRYSFPNPLGHFSELNLQQQAACMRVLLAWQQGAAVAEDDFVIWHATEKKRCNEQQRVQKYIHDYEQSQREVLYIPMKRLVTIYRQLYELSLKKLMKKYANESYVTFSGLPQLSQCKSLNSQTVSIEEVELERVVGRTRIWPGKELRSDSVMRNLNVRLDRYSGKEPKDSPTLLRDEEKNQEALGGNVVVLPLDSLLMLLTSGSYVDMSAEMFVSIGESTGAGHKYIEFYTPFPARNCGWHTNSLVLKKAYEAYISQPGQARWLNSDPNGATREITDPVDIDMTASSINLQTDFKPLLVGELSSDILDTSANAALVSWCLRCKGSNGEDIGEFQVFSTLTIAAMIDDHGKQQPLGCHLIKMENKPDCGCEIMSKYELISAWLQLKLLHAEVGHCTRISLRDFEPMLEEKLTLISLEQQLHDYYNTSMPQLLSNLYEFLQLLCSVPAGTFLLRHSPKYKDKFLLCKATKEATAQSFLLHQLLTESPPSDLNFLTQGSYLPISPTLCGRLHEELHLLPCAFPPKADGRAVKRRGTAVLPRTEPTKRVLPRRQPVHMGKTSAQRENIRHTCKTAQKRRARARKIAAAKEEKAQLDKFMSL</sequence>
<dbReference type="GO" id="GO:0045945">
    <property type="term" value="P:positive regulation of transcription by RNA polymerase III"/>
    <property type="evidence" value="ECO:0007669"/>
    <property type="project" value="TreeGrafter"/>
</dbReference>
<evidence type="ECO:0000313" key="2">
    <source>
        <dbReference type="Proteomes" id="UP001652661"/>
    </source>
</evidence>
<dbReference type="PANTHER" id="PTHR14633">
    <property type="entry name" value="LITTLE ELONGATION COMPLEX SUBUNIT 2"/>
    <property type="match status" value="1"/>
</dbReference>
<proteinExistence type="predicted"/>
<keyword evidence="2" id="KW-1185">Reference proteome</keyword>
<dbReference type="AlphaFoldDB" id="A0A6P4J705"/>
<organism evidence="2 3">
    <name type="scientific">Drosophila kikkawai</name>
    <name type="common">Fruit fly</name>
    <dbReference type="NCBI Taxonomy" id="30033"/>
    <lineage>
        <taxon>Eukaryota</taxon>
        <taxon>Metazoa</taxon>
        <taxon>Ecdysozoa</taxon>
        <taxon>Arthropoda</taxon>
        <taxon>Hexapoda</taxon>
        <taxon>Insecta</taxon>
        <taxon>Pterygota</taxon>
        <taxon>Neoptera</taxon>
        <taxon>Endopterygota</taxon>
        <taxon>Diptera</taxon>
        <taxon>Brachycera</taxon>
        <taxon>Muscomorpha</taxon>
        <taxon>Ephydroidea</taxon>
        <taxon>Drosophilidae</taxon>
        <taxon>Drosophila</taxon>
        <taxon>Sophophora</taxon>
    </lineage>
</organism>
<dbReference type="Proteomes" id="UP001652661">
    <property type="component" value="Chromosome 3R"/>
</dbReference>
<dbReference type="OrthoDB" id="6288737at2759"/>
<dbReference type="RefSeq" id="XP_017036700.1">
    <property type="nucleotide sequence ID" value="XM_017181211.3"/>
</dbReference>
<dbReference type="GO" id="GO:0008023">
    <property type="term" value="C:transcription elongation factor complex"/>
    <property type="evidence" value="ECO:0007669"/>
    <property type="project" value="InterPro"/>
</dbReference>
<dbReference type="Pfam" id="PF10505">
    <property type="entry name" value="NARG2_C"/>
    <property type="match status" value="1"/>
</dbReference>
<feature type="domain" description="Little elongation complex subunit 2 C-terminal" evidence="1">
    <location>
        <begin position="394"/>
        <end position="607"/>
    </location>
</feature>
<dbReference type="GO" id="GO:0042795">
    <property type="term" value="P:snRNA transcription by RNA polymerase II"/>
    <property type="evidence" value="ECO:0007669"/>
    <property type="project" value="TreeGrafter"/>
</dbReference>
<name>A0A6P4J705_DROKI</name>
<accession>A0A6P4J705</accession>
<dbReference type="PANTHER" id="PTHR14633:SF3">
    <property type="entry name" value="LITTLE ELONGATION COMPLEX SUBUNIT 2"/>
    <property type="match status" value="1"/>
</dbReference>
<evidence type="ECO:0000259" key="1">
    <source>
        <dbReference type="Pfam" id="PF10505"/>
    </source>
</evidence>
<dbReference type="InterPro" id="IPR019535">
    <property type="entry name" value="ICE2_C"/>
</dbReference>
<dbReference type="GO" id="GO:0042796">
    <property type="term" value="P:snRNA transcription by RNA polymerase III"/>
    <property type="evidence" value="ECO:0007669"/>
    <property type="project" value="TreeGrafter"/>
</dbReference>
<reference evidence="3" key="1">
    <citation type="submission" date="2025-08" db="UniProtKB">
        <authorList>
            <consortium name="RefSeq"/>
        </authorList>
    </citation>
    <scope>IDENTIFICATION</scope>
    <source>
        <strain evidence="3">14028-0561.14</strain>
        <tissue evidence="3">Whole fly</tissue>
    </source>
</reference>
<gene>
    <name evidence="3" type="primary">Ice2</name>
</gene>